<comment type="similarity">
    <text evidence="1 7">Belongs to the peptidase S24 family.</text>
</comment>
<dbReference type="EMBL" id="JACJJC010000007">
    <property type="protein sequence ID" value="MBM6703935.1"/>
    <property type="molecule type" value="Genomic_DNA"/>
</dbReference>
<dbReference type="InterPro" id="IPR036286">
    <property type="entry name" value="LexA/Signal_pep-like_sf"/>
</dbReference>
<dbReference type="PANTHER" id="PTHR33516:SF2">
    <property type="entry name" value="LEXA REPRESSOR-RELATED"/>
    <property type="match status" value="1"/>
</dbReference>
<dbReference type="SUPFAM" id="SSF51306">
    <property type="entry name" value="LexA/Signal peptidase"/>
    <property type="match status" value="1"/>
</dbReference>
<comment type="caution">
    <text evidence="9">The sequence shown here is derived from an EMBL/GenBank/DDBJ whole genome shotgun (WGS) entry which is preliminary data.</text>
</comment>
<dbReference type="InterPro" id="IPR006197">
    <property type="entry name" value="Peptidase_S24_LexA"/>
</dbReference>
<evidence type="ECO:0000256" key="3">
    <source>
        <dbReference type="ARBA" id="ARBA00022801"/>
    </source>
</evidence>
<evidence type="ECO:0000256" key="7">
    <source>
        <dbReference type="RuleBase" id="RU003991"/>
    </source>
</evidence>
<keyword evidence="5" id="KW-0234">DNA repair</keyword>
<dbReference type="PANTHER" id="PTHR33516">
    <property type="entry name" value="LEXA REPRESSOR"/>
    <property type="match status" value="1"/>
</dbReference>
<dbReference type="CDD" id="cd06529">
    <property type="entry name" value="S24_LexA-like"/>
    <property type="match status" value="1"/>
</dbReference>
<keyword evidence="3 7" id="KW-0378">Hydrolase</keyword>
<sequence>MSESAISAAGLRRVGPDGFGTNIKRLDLGAEAPQTRRTTGSVDVAPVNLTQFFVRNPDQTYVVVAVGDSMKDAGINDGDILVVDRSITAKNGDIVLAYLDGAFTVKRVRFTSSGQVELLAENAEKNYPTIEPDEDEFHVEGVVTGMMRKMRF</sequence>
<dbReference type="Proteomes" id="UP000715095">
    <property type="component" value="Unassembled WGS sequence"/>
</dbReference>
<dbReference type="PRINTS" id="PR00726">
    <property type="entry name" value="LEXASERPTASE"/>
</dbReference>
<keyword evidence="2" id="KW-0227">DNA damage</keyword>
<name>A0ABS2DRJ6_9BURK</name>
<evidence type="ECO:0000313" key="9">
    <source>
        <dbReference type="EMBL" id="MBM6703935.1"/>
    </source>
</evidence>
<evidence type="ECO:0000256" key="5">
    <source>
        <dbReference type="ARBA" id="ARBA00023204"/>
    </source>
</evidence>
<feature type="domain" description="Peptidase S24/S26A/S26B/S26C" evidence="8">
    <location>
        <begin position="28"/>
        <end position="143"/>
    </location>
</feature>
<protein>
    <submittedName>
        <fullName evidence="9">DNA polymerase V</fullName>
    </submittedName>
</protein>
<proteinExistence type="inferred from homology"/>
<dbReference type="Gene3D" id="2.10.109.10">
    <property type="entry name" value="Umud Fragment, subunit A"/>
    <property type="match status" value="1"/>
</dbReference>
<dbReference type="InterPro" id="IPR039418">
    <property type="entry name" value="LexA-like"/>
</dbReference>
<evidence type="ECO:0000256" key="1">
    <source>
        <dbReference type="ARBA" id="ARBA00007484"/>
    </source>
</evidence>
<dbReference type="InterPro" id="IPR050077">
    <property type="entry name" value="LexA_repressor"/>
</dbReference>
<dbReference type="Pfam" id="PF00717">
    <property type="entry name" value="Peptidase_S24"/>
    <property type="match status" value="1"/>
</dbReference>
<accession>A0ABS2DRJ6</accession>
<keyword evidence="6" id="KW-0742">SOS response</keyword>
<keyword evidence="4 7" id="KW-0068">Autocatalytic cleavage</keyword>
<evidence type="ECO:0000313" key="10">
    <source>
        <dbReference type="Proteomes" id="UP000715095"/>
    </source>
</evidence>
<dbReference type="InterPro" id="IPR015927">
    <property type="entry name" value="Peptidase_S24_S26A/B/C"/>
</dbReference>
<evidence type="ECO:0000256" key="2">
    <source>
        <dbReference type="ARBA" id="ARBA00022763"/>
    </source>
</evidence>
<evidence type="ECO:0000256" key="6">
    <source>
        <dbReference type="ARBA" id="ARBA00023236"/>
    </source>
</evidence>
<evidence type="ECO:0000259" key="8">
    <source>
        <dbReference type="Pfam" id="PF00717"/>
    </source>
</evidence>
<reference evidence="9 10" key="1">
    <citation type="journal article" date="2021" name="Sci. Rep.">
        <title>The distribution of antibiotic resistance genes in chicken gut microbiota commensals.</title>
        <authorList>
            <person name="Juricova H."/>
            <person name="Matiasovicova J."/>
            <person name="Kubasova T."/>
            <person name="Cejkova D."/>
            <person name="Rychlik I."/>
        </authorList>
    </citation>
    <scope>NUCLEOTIDE SEQUENCE [LARGE SCALE GENOMIC DNA]</scope>
    <source>
        <strain evidence="9 10">An829</strain>
    </source>
</reference>
<keyword evidence="10" id="KW-1185">Reference proteome</keyword>
<evidence type="ECO:0000256" key="4">
    <source>
        <dbReference type="ARBA" id="ARBA00022813"/>
    </source>
</evidence>
<gene>
    <name evidence="9" type="ORF">H6A60_05485</name>
</gene>
<organism evidence="9 10">
    <name type="scientific">Sutterella massiliensis</name>
    <dbReference type="NCBI Taxonomy" id="1816689"/>
    <lineage>
        <taxon>Bacteria</taxon>
        <taxon>Pseudomonadati</taxon>
        <taxon>Pseudomonadota</taxon>
        <taxon>Betaproteobacteria</taxon>
        <taxon>Burkholderiales</taxon>
        <taxon>Sutterellaceae</taxon>
        <taxon>Sutterella</taxon>
    </lineage>
</organism>